<dbReference type="EMBL" id="JAQPOK010000016">
    <property type="protein sequence ID" value="MDJ1177670.1"/>
    <property type="molecule type" value="Genomic_DNA"/>
</dbReference>
<name>A0ABT7BER7_9CYAN</name>
<keyword evidence="2" id="KW-1185">Reference proteome</keyword>
<accession>A0ABT7BER7</accession>
<sequence>LKLIKIPKEFGEKSLDKLRYLQACMCSQISYVHWLPKLIFF</sequence>
<feature type="non-terminal residue" evidence="1">
    <location>
        <position position="1"/>
    </location>
</feature>
<dbReference type="Proteomes" id="UP001231370">
    <property type="component" value="Unassembled WGS sequence"/>
</dbReference>
<gene>
    <name evidence="1" type="ORF">PJF56_02215</name>
</gene>
<protein>
    <submittedName>
        <fullName evidence="1">IS4 family transposase</fullName>
    </submittedName>
</protein>
<proteinExistence type="predicted"/>
<evidence type="ECO:0000313" key="2">
    <source>
        <dbReference type="Proteomes" id="UP001231370"/>
    </source>
</evidence>
<comment type="caution">
    <text evidence="1">The sequence shown here is derived from an EMBL/GenBank/DDBJ whole genome shotgun (WGS) entry which is preliminary data.</text>
</comment>
<reference evidence="1 2" key="1">
    <citation type="submission" date="2023-01" db="EMBL/GenBank/DDBJ databases">
        <title>Novel diversity within Roseofilum (Cyanobacteria; Desertifilaceae) from marine benthic mats with descriptions of four novel species.</title>
        <authorList>
            <person name="Wang Y."/>
            <person name="Berthold D.E."/>
            <person name="Hu J."/>
            <person name="Lefler F.W."/>
            <person name="Laughinghouse H.D. IV."/>
        </authorList>
    </citation>
    <scope>NUCLEOTIDE SEQUENCE [LARGE SCALE GENOMIC DNA]</scope>
    <source>
        <strain evidence="1 2">BLCC-M91</strain>
    </source>
</reference>
<organism evidence="1 2">
    <name type="scientific">Roseofilum halophilum BLCC-M91</name>
    <dbReference type="NCBI Taxonomy" id="3022259"/>
    <lineage>
        <taxon>Bacteria</taxon>
        <taxon>Bacillati</taxon>
        <taxon>Cyanobacteriota</taxon>
        <taxon>Cyanophyceae</taxon>
        <taxon>Desertifilales</taxon>
        <taxon>Desertifilaceae</taxon>
        <taxon>Roseofilum</taxon>
        <taxon>Roseofilum halophilum</taxon>
    </lineage>
</organism>
<evidence type="ECO:0000313" key="1">
    <source>
        <dbReference type="EMBL" id="MDJ1177670.1"/>
    </source>
</evidence>